<dbReference type="EMBL" id="FNKH01000002">
    <property type="protein sequence ID" value="SDR12367.1"/>
    <property type="molecule type" value="Genomic_DNA"/>
</dbReference>
<dbReference type="Proteomes" id="UP000181917">
    <property type="component" value="Unassembled WGS sequence"/>
</dbReference>
<feature type="region of interest" description="Disordered" evidence="3">
    <location>
        <begin position="24"/>
        <end position="44"/>
    </location>
</feature>
<organism evidence="4 5">
    <name type="scientific">Crystallibacter crystallopoietes</name>
    <dbReference type="NCBI Taxonomy" id="37928"/>
    <lineage>
        <taxon>Bacteria</taxon>
        <taxon>Bacillati</taxon>
        <taxon>Actinomycetota</taxon>
        <taxon>Actinomycetes</taxon>
        <taxon>Micrococcales</taxon>
        <taxon>Micrococcaceae</taxon>
        <taxon>Crystallibacter</taxon>
    </lineage>
</organism>
<keyword evidence="2" id="KW-1277">Toxin-antitoxin system</keyword>
<dbReference type="OrthoDB" id="5184628at2"/>
<dbReference type="InterPro" id="IPR003477">
    <property type="entry name" value="PemK-like"/>
</dbReference>
<dbReference type="KEGG" id="acry:AC20117_19015"/>
<dbReference type="AlphaFoldDB" id="A0A1H1GGP9"/>
<comment type="similarity">
    <text evidence="1">Belongs to the PemK/MazF family.</text>
</comment>
<protein>
    <submittedName>
        <fullName evidence="4">PemK-like, MazF-like toxin of type II toxin-antitoxin system</fullName>
    </submittedName>
</protein>
<evidence type="ECO:0000256" key="2">
    <source>
        <dbReference type="ARBA" id="ARBA00022649"/>
    </source>
</evidence>
<evidence type="ECO:0000313" key="4">
    <source>
        <dbReference type="EMBL" id="SDR12367.1"/>
    </source>
</evidence>
<gene>
    <name evidence="4" type="ORF">SAMN04489742_4073</name>
</gene>
<reference evidence="4 5" key="1">
    <citation type="submission" date="2016-10" db="EMBL/GenBank/DDBJ databases">
        <authorList>
            <person name="de Groot N.N."/>
        </authorList>
    </citation>
    <scope>NUCLEOTIDE SEQUENCE [LARGE SCALE GENOMIC DNA]</scope>
    <source>
        <strain evidence="4 5">DSM 20117</strain>
    </source>
</reference>
<dbReference type="STRING" id="37928.SAMN04489742_4073"/>
<dbReference type="InterPro" id="IPR011067">
    <property type="entry name" value="Plasmid_toxin/cell-grow_inhib"/>
</dbReference>
<proteinExistence type="inferred from homology"/>
<sequence length="188" mass="20936">MAFNVNTISRLLRGAAKVVRAVKRTSTSRPPAAGRGRAPYSWPGRTTQYGHGELSAPYPGDFRGRASVTYSPSPDGEPDPGEIVWTWVPYEEDHSKGKDRPVLLIGRNGHWLLALMMTSKDRNNGTSSHEDYVDIGDGSWDARGRPSEVKLDRVLQLDPRDIRREGAVLGEREFSQVATALRRTHGWN</sequence>
<dbReference type="Pfam" id="PF02452">
    <property type="entry name" value="PemK_toxin"/>
    <property type="match status" value="1"/>
</dbReference>
<evidence type="ECO:0000313" key="5">
    <source>
        <dbReference type="Proteomes" id="UP000181917"/>
    </source>
</evidence>
<dbReference type="Gene3D" id="2.30.30.110">
    <property type="match status" value="1"/>
</dbReference>
<dbReference type="GO" id="GO:0003677">
    <property type="term" value="F:DNA binding"/>
    <property type="evidence" value="ECO:0007669"/>
    <property type="project" value="InterPro"/>
</dbReference>
<keyword evidence="5" id="KW-1185">Reference proteome</keyword>
<accession>A0A1H1GGP9</accession>
<evidence type="ECO:0000256" key="1">
    <source>
        <dbReference type="ARBA" id="ARBA00007521"/>
    </source>
</evidence>
<dbReference type="SUPFAM" id="SSF50118">
    <property type="entry name" value="Cell growth inhibitor/plasmid maintenance toxic component"/>
    <property type="match status" value="1"/>
</dbReference>
<evidence type="ECO:0000256" key="3">
    <source>
        <dbReference type="SAM" id="MobiDB-lite"/>
    </source>
</evidence>
<name>A0A1H1GGP9_9MICC</name>